<feature type="binding site" evidence="7">
    <location>
        <position position="307"/>
    </location>
    <ligand>
        <name>[4Fe-4S] cluster</name>
        <dbReference type="ChEBI" id="CHEBI:49883"/>
    </ligand>
</feature>
<sequence>MNIIYTREKTRVMRVGNVSLGGDSPVSIQTMWKRALPDDRELLLKELRRFAVLGCDIIRFAVPNEENAKLLAEIGPISPLPIVADIHFDYRLALIVLDGVQKVRINPGNIGAEWKVKEVLAKASDKGIPIRVGINGGSLPRKLRDLPQVEGMIAAAENEIELLEALGFKDAVFSLKSSSAGNTIEVNRRFASRWDYPLHLGVTEAGPMIPGIVKNTRALLQLLGEGIGSTIRVSLSAPEEDEVVTGREILREAGLRPGGVDIVSCPRCGRSEFPVHELVGQIQEELYAIRKPLTVAVMGCVVNGPEEARHADIGITGSGNEAIIFRHGELKRKIPMDQALEALREEIREAIKE</sequence>
<dbReference type="InterPro" id="IPR016425">
    <property type="entry name" value="IspG_bac"/>
</dbReference>
<proteinExistence type="inferred from homology"/>
<dbReference type="Pfam" id="PF26540">
    <property type="entry name" value="GcpE_C"/>
    <property type="match status" value="1"/>
</dbReference>
<keyword evidence="6 7" id="KW-0414">Isoprene biosynthesis</keyword>
<dbReference type="PIRSF" id="PIRSF004640">
    <property type="entry name" value="IspG"/>
    <property type="match status" value="1"/>
</dbReference>
<feature type="binding site" evidence="7">
    <location>
        <position position="268"/>
    </location>
    <ligand>
        <name>[4Fe-4S] cluster</name>
        <dbReference type="ChEBI" id="CHEBI:49883"/>
    </ligand>
</feature>
<dbReference type="PANTHER" id="PTHR30454">
    <property type="entry name" value="4-HYDROXY-3-METHYLBUT-2-EN-1-YL DIPHOSPHATE SYNTHASE"/>
    <property type="match status" value="1"/>
</dbReference>
<dbReference type="PANTHER" id="PTHR30454:SF0">
    <property type="entry name" value="4-HYDROXY-3-METHYLBUT-2-EN-1-YL DIPHOSPHATE SYNTHASE (FERREDOXIN), CHLOROPLASTIC"/>
    <property type="match status" value="1"/>
</dbReference>
<evidence type="ECO:0000256" key="7">
    <source>
        <dbReference type="HAMAP-Rule" id="MF_00159"/>
    </source>
</evidence>
<comment type="similarity">
    <text evidence="7">Belongs to the IspG family.</text>
</comment>
<dbReference type="Pfam" id="PF04551">
    <property type="entry name" value="GcpE"/>
    <property type="match status" value="1"/>
</dbReference>
<dbReference type="GO" id="GO:0051539">
    <property type="term" value="F:4 iron, 4 sulfur cluster binding"/>
    <property type="evidence" value="ECO:0007669"/>
    <property type="project" value="UniProtKB-UniRule"/>
</dbReference>
<dbReference type="RefSeq" id="WP_083048534.1">
    <property type="nucleotide sequence ID" value="NZ_MWQY01000003.1"/>
</dbReference>
<feature type="binding site" evidence="7">
    <location>
        <position position="300"/>
    </location>
    <ligand>
        <name>[4Fe-4S] cluster</name>
        <dbReference type="ChEBI" id="CHEBI:49883"/>
    </ligand>
</feature>
<dbReference type="Gene3D" id="3.20.20.20">
    <property type="entry name" value="Dihydropteroate synthase-like"/>
    <property type="match status" value="1"/>
</dbReference>
<keyword evidence="11" id="KW-1185">Reference proteome</keyword>
<dbReference type="SUPFAM" id="SSF56014">
    <property type="entry name" value="Nitrite and sulphite reductase 4Fe-4S domain-like"/>
    <property type="match status" value="1"/>
</dbReference>
<dbReference type="NCBIfam" id="TIGR00612">
    <property type="entry name" value="ispG_gcpE"/>
    <property type="match status" value="1"/>
</dbReference>
<dbReference type="GO" id="GO:0019288">
    <property type="term" value="P:isopentenyl diphosphate biosynthetic process, methylerythritol 4-phosphate pathway"/>
    <property type="evidence" value="ECO:0007669"/>
    <property type="project" value="UniProtKB-UniRule"/>
</dbReference>
<dbReference type="NCBIfam" id="NF001540">
    <property type="entry name" value="PRK00366.1"/>
    <property type="match status" value="1"/>
</dbReference>
<dbReference type="GO" id="GO:0016114">
    <property type="term" value="P:terpenoid biosynthetic process"/>
    <property type="evidence" value="ECO:0007669"/>
    <property type="project" value="InterPro"/>
</dbReference>
<keyword evidence="2 7" id="KW-0479">Metal-binding</keyword>
<dbReference type="AlphaFoldDB" id="A0A1Y1S1G8"/>
<comment type="pathway">
    <text evidence="7">Isoprenoid biosynthesis; isopentenyl diphosphate biosynthesis via DXP pathway; isopentenyl diphosphate from 1-deoxy-D-xylulose 5-phosphate: step 5/6.</text>
</comment>
<protein>
    <recommendedName>
        <fullName evidence="7">4-hydroxy-3-methylbut-2-en-1-yl diphosphate synthase (flavodoxin)</fullName>
        <ecNumber evidence="7">1.17.7.3</ecNumber>
    </recommendedName>
    <alternativeName>
        <fullName evidence="7">1-hydroxy-2-methyl-2-(E)-butenyl 4-diphosphate synthase</fullName>
    </alternativeName>
</protein>
<dbReference type="EC" id="1.17.7.3" evidence="7"/>
<evidence type="ECO:0000256" key="6">
    <source>
        <dbReference type="ARBA" id="ARBA00023229"/>
    </source>
</evidence>
<evidence type="ECO:0000259" key="9">
    <source>
        <dbReference type="Pfam" id="PF26540"/>
    </source>
</evidence>
<dbReference type="InterPro" id="IPR058579">
    <property type="entry name" value="IspG_C"/>
</dbReference>
<dbReference type="EMBL" id="MWQY01000003">
    <property type="protein sequence ID" value="ORC37349.1"/>
    <property type="molecule type" value="Genomic_DNA"/>
</dbReference>
<keyword evidence="5 7" id="KW-0411">Iron-sulfur</keyword>
<comment type="caution">
    <text evidence="10">The sequence shown here is derived from an EMBL/GenBank/DDBJ whole genome shotgun (WGS) entry which is preliminary data.</text>
</comment>
<evidence type="ECO:0000313" key="11">
    <source>
        <dbReference type="Proteomes" id="UP000192343"/>
    </source>
</evidence>
<dbReference type="InterPro" id="IPR045854">
    <property type="entry name" value="NO2/SO3_Rdtase_4Fe4S_sf"/>
</dbReference>
<comment type="catalytic activity">
    <reaction evidence="7">
        <text>(2E)-4-hydroxy-3-methylbut-2-enyl diphosphate + oxidized [flavodoxin] + H2O + 2 H(+) = 2-C-methyl-D-erythritol 2,4-cyclic diphosphate + reduced [flavodoxin]</text>
        <dbReference type="Rhea" id="RHEA:43604"/>
        <dbReference type="Rhea" id="RHEA-COMP:10622"/>
        <dbReference type="Rhea" id="RHEA-COMP:10623"/>
        <dbReference type="ChEBI" id="CHEBI:15377"/>
        <dbReference type="ChEBI" id="CHEBI:15378"/>
        <dbReference type="ChEBI" id="CHEBI:57618"/>
        <dbReference type="ChEBI" id="CHEBI:58210"/>
        <dbReference type="ChEBI" id="CHEBI:58483"/>
        <dbReference type="ChEBI" id="CHEBI:128753"/>
        <dbReference type="EC" id="1.17.7.3"/>
    </reaction>
</comment>
<dbReference type="InterPro" id="IPR011005">
    <property type="entry name" value="Dihydropteroate_synth-like_sf"/>
</dbReference>
<organism evidence="10 11">
    <name type="scientific">Marispirochaeta aestuarii</name>
    <dbReference type="NCBI Taxonomy" id="1963862"/>
    <lineage>
        <taxon>Bacteria</taxon>
        <taxon>Pseudomonadati</taxon>
        <taxon>Spirochaetota</taxon>
        <taxon>Spirochaetia</taxon>
        <taxon>Spirochaetales</taxon>
        <taxon>Spirochaetaceae</taxon>
        <taxon>Marispirochaeta</taxon>
    </lineage>
</organism>
<evidence type="ECO:0000256" key="4">
    <source>
        <dbReference type="ARBA" id="ARBA00023004"/>
    </source>
</evidence>
<evidence type="ECO:0000256" key="2">
    <source>
        <dbReference type="ARBA" id="ARBA00022723"/>
    </source>
</evidence>
<dbReference type="HAMAP" id="MF_00159">
    <property type="entry name" value="IspG"/>
    <property type="match status" value="1"/>
</dbReference>
<dbReference type="GO" id="GO:0046429">
    <property type="term" value="F:4-hydroxy-3-methylbut-2-en-1-yl diphosphate synthase activity (ferredoxin)"/>
    <property type="evidence" value="ECO:0007669"/>
    <property type="project" value="UniProtKB-UniRule"/>
</dbReference>
<dbReference type="STRING" id="1963862.B4O97_03925"/>
<evidence type="ECO:0000259" key="8">
    <source>
        <dbReference type="Pfam" id="PF04551"/>
    </source>
</evidence>
<reference evidence="10 11" key="1">
    <citation type="submission" date="2017-03" db="EMBL/GenBank/DDBJ databases">
        <title>Draft Genome sequence of Marispirochaeta sp. strain JC444.</title>
        <authorList>
            <person name="Shivani Y."/>
            <person name="Subhash Y."/>
            <person name="Sasikala C."/>
            <person name="Ramana C."/>
        </authorList>
    </citation>
    <scope>NUCLEOTIDE SEQUENCE [LARGE SCALE GENOMIC DNA]</scope>
    <source>
        <strain evidence="10 11">JC444</strain>
    </source>
</reference>
<dbReference type="OrthoDB" id="9803214at2"/>
<dbReference type="InterPro" id="IPR004588">
    <property type="entry name" value="IspG_bac-typ"/>
</dbReference>
<evidence type="ECO:0000313" key="10">
    <source>
        <dbReference type="EMBL" id="ORC37349.1"/>
    </source>
</evidence>
<feature type="domain" description="IspG C-terminal" evidence="9">
    <location>
        <begin position="262"/>
        <end position="348"/>
    </location>
</feature>
<feature type="binding site" evidence="7">
    <location>
        <position position="265"/>
    </location>
    <ligand>
        <name>[4Fe-4S] cluster</name>
        <dbReference type="ChEBI" id="CHEBI:49883"/>
    </ligand>
</feature>
<keyword evidence="4 7" id="KW-0408">Iron</keyword>
<dbReference type="UniPathway" id="UPA00056">
    <property type="reaction ID" value="UER00096"/>
</dbReference>
<evidence type="ECO:0000256" key="5">
    <source>
        <dbReference type="ARBA" id="ARBA00023014"/>
    </source>
</evidence>
<gene>
    <name evidence="7" type="primary">ispG</name>
    <name evidence="10" type="ORF">B4O97_03925</name>
</gene>
<dbReference type="Gene3D" id="3.30.413.10">
    <property type="entry name" value="Sulfite Reductase Hemoprotein, domain 1"/>
    <property type="match status" value="1"/>
</dbReference>
<keyword evidence="3 7" id="KW-0560">Oxidoreductase</keyword>
<dbReference type="InterPro" id="IPR058578">
    <property type="entry name" value="IspG_TIM"/>
</dbReference>
<dbReference type="Proteomes" id="UP000192343">
    <property type="component" value="Unassembled WGS sequence"/>
</dbReference>
<evidence type="ECO:0000256" key="1">
    <source>
        <dbReference type="ARBA" id="ARBA00022485"/>
    </source>
</evidence>
<evidence type="ECO:0000256" key="3">
    <source>
        <dbReference type="ARBA" id="ARBA00023002"/>
    </source>
</evidence>
<keyword evidence="1 7" id="KW-0004">4Fe-4S</keyword>
<dbReference type="SUPFAM" id="SSF51717">
    <property type="entry name" value="Dihydropteroate synthetase-like"/>
    <property type="match status" value="1"/>
</dbReference>
<feature type="domain" description="IspG TIM-barrel" evidence="8">
    <location>
        <begin position="10"/>
        <end position="246"/>
    </location>
</feature>
<dbReference type="GO" id="GO:0005506">
    <property type="term" value="F:iron ion binding"/>
    <property type="evidence" value="ECO:0007669"/>
    <property type="project" value="InterPro"/>
</dbReference>
<comment type="cofactor">
    <cofactor evidence="7">
        <name>[4Fe-4S] cluster</name>
        <dbReference type="ChEBI" id="CHEBI:49883"/>
    </cofactor>
    <text evidence="7">Binds 1 [4Fe-4S] cluster.</text>
</comment>
<accession>A0A1Y1S1G8</accession>
<name>A0A1Y1S1G8_9SPIO</name>
<comment type="function">
    <text evidence="7">Converts 2C-methyl-D-erythritol 2,4-cyclodiphosphate (ME-2,4cPP) into 1-hydroxy-2-methyl-2-(E)-butenyl 4-diphosphate.</text>
</comment>
<dbReference type="GO" id="GO:0141197">
    <property type="term" value="F:4-hydroxy-3-methylbut-2-enyl-diphosphate synthase activity (flavodoxin)"/>
    <property type="evidence" value="ECO:0007669"/>
    <property type="project" value="UniProtKB-EC"/>
</dbReference>